<dbReference type="InterPro" id="IPR025667">
    <property type="entry name" value="SprB_repeat"/>
</dbReference>
<gene>
    <name evidence="2" type="ORF">ACFQT0_19395</name>
</gene>
<evidence type="ECO:0000256" key="1">
    <source>
        <dbReference type="SAM" id="MobiDB-lite"/>
    </source>
</evidence>
<keyword evidence="3" id="KW-1185">Reference proteome</keyword>
<dbReference type="Gene3D" id="2.60.40.740">
    <property type="match status" value="1"/>
</dbReference>
<evidence type="ECO:0000313" key="3">
    <source>
        <dbReference type="Proteomes" id="UP001596513"/>
    </source>
</evidence>
<accession>A0ABW2U8R5</accession>
<dbReference type="Proteomes" id="UP001596513">
    <property type="component" value="Unassembled WGS sequence"/>
</dbReference>
<reference evidence="3" key="1">
    <citation type="journal article" date="2019" name="Int. J. Syst. Evol. Microbiol.">
        <title>The Global Catalogue of Microorganisms (GCM) 10K type strain sequencing project: providing services to taxonomists for standard genome sequencing and annotation.</title>
        <authorList>
            <consortium name="The Broad Institute Genomics Platform"/>
            <consortium name="The Broad Institute Genome Sequencing Center for Infectious Disease"/>
            <person name="Wu L."/>
            <person name="Ma J."/>
        </authorList>
    </citation>
    <scope>NUCLEOTIDE SEQUENCE [LARGE SCALE GENOMIC DNA]</scope>
    <source>
        <strain evidence="3">JCM 19635</strain>
    </source>
</reference>
<comment type="caution">
    <text evidence="2">The sequence shown here is derived from an EMBL/GenBank/DDBJ whole genome shotgun (WGS) entry which is preliminary data.</text>
</comment>
<proteinExistence type="predicted"/>
<feature type="region of interest" description="Disordered" evidence="1">
    <location>
        <begin position="242"/>
        <end position="273"/>
    </location>
</feature>
<protein>
    <submittedName>
        <fullName evidence="2">SprB repeat-containing protein</fullName>
    </submittedName>
</protein>
<dbReference type="EMBL" id="JBHTEK010000001">
    <property type="protein sequence ID" value="MFC7669274.1"/>
    <property type="molecule type" value="Genomic_DNA"/>
</dbReference>
<evidence type="ECO:0000313" key="2">
    <source>
        <dbReference type="EMBL" id="MFC7669274.1"/>
    </source>
</evidence>
<organism evidence="2 3">
    <name type="scientific">Hymenobacter humi</name>
    <dbReference type="NCBI Taxonomy" id="1411620"/>
    <lineage>
        <taxon>Bacteria</taxon>
        <taxon>Pseudomonadati</taxon>
        <taxon>Bacteroidota</taxon>
        <taxon>Cytophagia</taxon>
        <taxon>Cytophagales</taxon>
        <taxon>Hymenobacteraceae</taxon>
        <taxon>Hymenobacter</taxon>
    </lineage>
</organism>
<sequence>MLIPLKLIWTSTGTFGDRDYDQSYGETFAASRSDFDTVTRVPVRVPFPLGGDYTYDQGSGSTMDPPQDYSRPTTEEFFVYVNGPNRLGYFHDGNGGVTTVSTTLVLTSQVVGCTCYGDSSGDILVQTSGMDGPFTYLWEDGATTLNRSLVKAGTYRLAVTDVPSGAIARATILVGSNPELVVVIEKAGGDVTLQVSGGTGVYTYLWDDGSTSRTRTDLPSGPHSCVITDILGCTKEVQPGGQPRPVFLVAQPHHPGPGRRQRLPPGSHHQAPPLVFVRGLD</sequence>
<dbReference type="RefSeq" id="WP_380204784.1">
    <property type="nucleotide sequence ID" value="NZ_JBHTEK010000001.1"/>
</dbReference>
<dbReference type="Pfam" id="PF13573">
    <property type="entry name" value="SprB"/>
    <property type="match status" value="2"/>
</dbReference>
<name>A0ABW2U8R5_9BACT</name>